<evidence type="ECO:0000313" key="3">
    <source>
        <dbReference type="Proteomes" id="UP000245942"/>
    </source>
</evidence>
<sequence length="95" mass="10475">MGVRLCCPALRIRAPDRKFKRRALLRFPQIPTRSSTTTGSVPRRALHAAAFLRATSVLSLVVDIGRSAEMKPHVSQMDRSLPTPHGELSCRRAAA</sequence>
<name>A0A316U5H8_9BASI</name>
<dbReference type="Proteomes" id="UP000245942">
    <property type="component" value="Unassembled WGS sequence"/>
</dbReference>
<dbReference type="RefSeq" id="XP_025347662.1">
    <property type="nucleotide sequence ID" value="XM_025489751.1"/>
</dbReference>
<dbReference type="GeneID" id="37011485"/>
<feature type="region of interest" description="Disordered" evidence="1">
    <location>
        <begin position="71"/>
        <end position="95"/>
    </location>
</feature>
<accession>A0A316U5H8</accession>
<protein>
    <submittedName>
        <fullName evidence="2">Uncharacterized protein</fullName>
    </submittedName>
</protein>
<reference evidence="2 3" key="1">
    <citation type="journal article" date="2018" name="Mol. Biol. Evol.">
        <title>Broad Genomic Sampling Reveals a Smut Pathogenic Ancestry of the Fungal Clade Ustilaginomycotina.</title>
        <authorList>
            <person name="Kijpornyongpan T."/>
            <person name="Mondo S.J."/>
            <person name="Barry K."/>
            <person name="Sandor L."/>
            <person name="Lee J."/>
            <person name="Lipzen A."/>
            <person name="Pangilinan J."/>
            <person name="LaButti K."/>
            <person name="Hainaut M."/>
            <person name="Henrissat B."/>
            <person name="Grigoriev I.V."/>
            <person name="Spatafora J.W."/>
            <person name="Aime M.C."/>
        </authorList>
    </citation>
    <scope>NUCLEOTIDE SEQUENCE [LARGE SCALE GENOMIC DNA]</scope>
    <source>
        <strain evidence="2 3">MCA 4718</strain>
    </source>
</reference>
<dbReference type="EMBL" id="KZ819328">
    <property type="protein sequence ID" value="PWN20502.1"/>
    <property type="molecule type" value="Genomic_DNA"/>
</dbReference>
<keyword evidence="3" id="KW-1185">Reference proteome</keyword>
<dbReference type="AlphaFoldDB" id="A0A316U5H8"/>
<organism evidence="2 3">
    <name type="scientific">Pseudomicrostroma glucosiphilum</name>
    <dbReference type="NCBI Taxonomy" id="1684307"/>
    <lineage>
        <taxon>Eukaryota</taxon>
        <taxon>Fungi</taxon>
        <taxon>Dikarya</taxon>
        <taxon>Basidiomycota</taxon>
        <taxon>Ustilaginomycotina</taxon>
        <taxon>Exobasidiomycetes</taxon>
        <taxon>Microstromatales</taxon>
        <taxon>Microstromatales incertae sedis</taxon>
        <taxon>Pseudomicrostroma</taxon>
    </lineage>
</organism>
<gene>
    <name evidence="2" type="ORF">BCV69DRAFT_211572</name>
</gene>
<evidence type="ECO:0000256" key="1">
    <source>
        <dbReference type="SAM" id="MobiDB-lite"/>
    </source>
</evidence>
<proteinExistence type="predicted"/>
<evidence type="ECO:0000313" key="2">
    <source>
        <dbReference type="EMBL" id="PWN20502.1"/>
    </source>
</evidence>